<feature type="compositionally biased region" description="Basic and acidic residues" evidence="1">
    <location>
        <begin position="291"/>
        <end position="304"/>
    </location>
</feature>
<dbReference type="Proteomes" id="UP001189429">
    <property type="component" value="Unassembled WGS sequence"/>
</dbReference>
<reference evidence="2" key="1">
    <citation type="submission" date="2023-10" db="EMBL/GenBank/DDBJ databases">
        <authorList>
            <person name="Chen Y."/>
            <person name="Shah S."/>
            <person name="Dougan E. K."/>
            <person name="Thang M."/>
            <person name="Chan C."/>
        </authorList>
    </citation>
    <scope>NUCLEOTIDE SEQUENCE [LARGE SCALE GENOMIC DNA]</scope>
</reference>
<dbReference type="EMBL" id="CAUYUJ010015773">
    <property type="protein sequence ID" value="CAK0857971.1"/>
    <property type="molecule type" value="Genomic_DNA"/>
</dbReference>
<protein>
    <submittedName>
        <fullName evidence="2">Uncharacterized protein</fullName>
    </submittedName>
</protein>
<comment type="caution">
    <text evidence="2">The sequence shown here is derived from an EMBL/GenBank/DDBJ whole genome shotgun (WGS) entry which is preliminary data.</text>
</comment>
<feature type="region of interest" description="Disordered" evidence="1">
    <location>
        <begin position="221"/>
        <end position="324"/>
    </location>
</feature>
<name>A0ABN9UER3_9DINO</name>
<evidence type="ECO:0000256" key="1">
    <source>
        <dbReference type="SAM" id="MobiDB-lite"/>
    </source>
</evidence>
<accession>A0ABN9UER3</accession>
<feature type="compositionally biased region" description="Gly residues" evidence="1">
    <location>
        <begin position="246"/>
        <end position="259"/>
    </location>
</feature>
<keyword evidence="3" id="KW-1185">Reference proteome</keyword>
<proteinExistence type="predicted"/>
<evidence type="ECO:0000313" key="2">
    <source>
        <dbReference type="EMBL" id="CAK0857971.1"/>
    </source>
</evidence>
<organism evidence="2 3">
    <name type="scientific">Prorocentrum cordatum</name>
    <dbReference type="NCBI Taxonomy" id="2364126"/>
    <lineage>
        <taxon>Eukaryota</taxon>
        <taxon>Sar</taxon>
        <taxon>Alveolata</taxon>
        <taxon>Dinophyceae</taxon>
        <taxon>Prorocentrales</taxon>
        <taxon>Prorocentraceae</taxon>
        <taxon>Prorocentrum</taxon>
    </lineage>
</organism>
<feature type="compositionally biased region" description="Basic and acidic residues" evidence="1">
    <location>
        <begin position="231"/>
        <end position="245"/>
    </location>
</feature>
<feature type="compositionally biased region" description="Low complexity" evidence="1">
    <location>
        <begin position="260"/>
        <end position="275"/>
    </location>
</feature>
<gene>
    <name evidence="2" type="ORF">PCOR1329_LOCUS47903</name>
</gene>
<evidence type="ECO:0000313" key="3">
    <source>
        <dbReference type="Proteomes" id="UP001189429"/>
    </source>
</evidence>
<sequence>MRVAYRETKPTKGGVKAERTCLCKKEDAACVLCGQGWAQGGGDPEWQALIAVPKPPPGTSQMPMPMRPGMLAVASSGSGGGVVPCQRVSEEAEGVVAGLQAHQAAMRAAAKREATGERKAAVVRDLGDMGTADRQVYQIEESRALEAKSEQEMKTMMEKQLAMILGVAANRATQQQGLATVSKTAWEQMQAVAVAQGQAQEATGVAPESWAYIGAQPLDRTQAPPAVASRAELHHHAAKEPERTLRGGGPPGGFDGVSGDGCEPLAAADGLAAGPCSKGATKGSSGQGKSGDIRLNEKETDDPWKPAQPGEAEKELRRLKARWS</sequence>